<protein>
    <submittedName>
        <fullName evidence="3">Uncharacterized protein</fullName>
    </submittedName>
</protein>
<evidence type="ECO:0000313" key="3">
    <source>
        <dbReference type="EMBL" id="ATZ23565.1"/>
    </source>
</evidence>
<evidence type="ECO:0000256" key="2">
    <source>
        <dbReference type="SAM" id="SignalP"/>
    </source>
</evidence>
<sequence>MIRTRLAQAAAVATVSLTAIILMSGAAMATEAKTPAPATAEIPDSLGWGVQPSSNSLGWG</sequence>
<keyword evidence="4" id="KW-1185">Reference proteome</keyword>
<gene>
    <name evidence="3" type="ORF">SLAV_08470</name>
</gene>
<name>A0A2K8PD57_STRLA</name>
<dbReference type="KEGG" id="slx:SLAV_08470"/>
<feature type="signal peptide" evidence="2">
    <location>
        <begin position="1"/>
        <end position="29"/>
    </location>
</feature>
<proteinExistence type="predicted"/>
<accession>A0A2K8PD57</accession>
<evidence type="ECO:0000256" key="1">
    <source>
        <dbReference type="SAM" id="MobiDB-lite"/>
    </source>
</evidence>
<feature type="chain" id="PRO_5043915683" evidence="2">
    <location>
        <begin position="30"/>
        <end position="60"/>
    </location>
</feature>
<reference evidence="3 4" key="1">
    <citation type="submission" date="2017-11" db="EMBL/GenBank/DDBJ databases">
        <title>Complete genome sequence of Streptomyces lavendulae subsp. lavendulae CCM 3239 (formerly 'Streptomyces aureofaciens CCM 3239'), the producer of the angucycline-type antibiotic auricin.</title>
        <authorList>
            <person name="Busche T."/>
            <person name="Novakova R."/>
            <person name="Al'Dilaimi A."/>
            <person name="Homerova D."/>
            <person name="Feckova L."/>
            <person name="Rezuchova B."/>
            <person name="Mingyar E."/>
            <person name="Csolleiova D."/>
            <person name="Bekeova C."/>
            <person name="Winkler A."/>
            <person name="Sevcikova B."/>
            <person name="Kalinowski J."/>
            <person name="Kormanec J."/>
            <person name="Ruckert C."/>
        </authorList>
    </citation>
    <scope>NUCLEOTIDE SEQUENCE [LARGE SCALE GENOMIC DNA]</scope>
    <source>
        <strain evidence="3 4">CCM 3239</strain>
    </source>
</reference>
<organism evidence="3 4">
    <name type="scientific">Streptomyces lavendulae subsp. lavendulae</name>
    <dbReference type="NCBI Taxonomy" id="58340"/>
    <lineage>
        <taxon>Bacteria</taxon>
        <taxon>Bacillati</taxon>
        <taxon>Actinomycetota</taxon>
        <taxon>Actinomycetes</taxon>
        <taxon>Kitasatosporales</taxon>
        <taxon>Streptomycetaceae</taxon>
        <taxon>Streptomyces</taxon>
    </lineage>
</organism>
<dbReference type="EMBL" id="CP024985">
    <property type="protein sequence ID" value="ATZ23565.1"/>
    <property type="molecule type" value="Genomic_DNA"/>
</dbReference>
<evidence type="ECO:0000313" key="4">
    <source>
        <dbReference type="Proteomes" id="UP000231791"/>
    </source>
</evidence>
<feature type="region of interest" description="Disordered" evidence="1">
    <location>
        <begin position="40"/>
        <end position="60"/>
    </location>
</feature>
<dbReference type="Proteomes" id="UP000231791">
    <property type="component" value="Chromosome"/>
</dbReference>
<dbReference type="AlphaFoldDB" id="A0A2K8PD57"/>
<keyword evidence="2" id="KW-0732">Signal</keyword>
<feature type="compositionally biased region" description="Polar residues" evidence="1">
    <location>
        <begin position="51"/>
        <end position="60"/>
    </location>
</feature>